<feature type="region of interest" description="Disordered" evidence="1">
    <location>
        <begin position="183"/>
        <end position="204"/>
    </location>
</feature>
<comment type="caution">
    <text evidence="2">The sequence shown here is derived from an EMBL/GenBank/DDBJ whole genome shotgun (WGS) entry which is preliminary data.</text>
</comment>
<dbReference type="Proteomes" id="UP001152795">
    <property type="component" value="Unassembled WGS sequence"/>
</dbReference>
<keyword evidence="3" id="KW-1185">Reference proteome</keyword>
<evidence type="ECO:0000313" key="3">
    <source>
        <dbReference type="Proteomes" id="UP001152795"/>
    </source>
</evidence>
<protein>
    <submittedName>
        <fullName evidence="2">Uncharacterized protein</fullName>
    </submittedName>
</protein>
<feature type="region of interest" description="Disordered" evidence="1">
    <location>
        <begin position="152"/>
        <end position="171"/>
    </location>
</feature>
<evidence type="ECO:0000256" key="1">
    <source>
        <dbReference type="SAM" id="MobiDB-lite"/>
    </source>
</evidence>
<sequence>MKEPSAESLKIQLEALVKVLNNFASIPQLCLSSKQQVCEQYVMYWATVFFNVDVLDPLDLWPPMKNLKQDEAKDLFPLIELCLTCPYGNSVLTGPNLKEFNEEFCDVAIIPLNDAKRRRPNQTKTCKGSKQTRAKEKNEYLKDWLVDVVDEASSTESEFENTDNEPNNEDHVVMLEDSEQETIYSVEDDPLDCGMRSSSEAESD</sequence>
<reference evidence="2" key="1">
    <citation type="submission" date="2020-04" db="EMBL/GenBank/DDBJ databases">
        <authorList>
            <person name="Alioto T."/>
            <person name="Alioto T."/>
            <person name="Gomez Garrido J."/>
        </authorList>
    </citation>
    <scope>NUCLEOTIDE SEQUENCE</scope>
    <source>
        <strain evidence="2">A484AB</strain>
    </source>
</reference>
<proteinExistence type="predicted"/>
<dbReference type="AlphaFoldDB" id="A0A7D9JRJ5"/>
<organism evidence="2 3">
    <name type="scientific">Paramuricea clavata</name>
    <name type="common">Red gorgonian</name>
    <name type="synonym">Violescent sea-whip</name>
    <dbReference type="NCBI Taxonomy" id="317549"/>
    <lineage>
        <taxon>Eukaryota</taxon>
        <taxon>Metazoa</taxon>
        <taxon>Cnidaria</taxon>
        <taxon>Anthozoa</taxon>
        <taxon>Octocorallia</taxon>
        <taxon>Malacalcyonacea</taxon>
        <taxon>Plexauridae</taxon>
        <taxon>Paramuricea</taxon>
    </lineage>
</organism>
<dbReference type="EMBL" id="CACRXK020020046">
    <property type="protein sequence ID" value="CAB4034355.1"/>
    <property type="molecule type" value="Genomic_DNA"/>
</dbReference>
<evidence type="ECO:0000313" key="2">
    <source>
        <dbReference type="EMBL" id="CAB4034355.1"/>
    </source>
</evidence>
<name>A0A7D9JRJ5_PARCT</name>
<gene>
    <name evidence="2" type="ORF">PACLA_8A000114</name>
</gene>
<accession>A0A7D9JRJ5</accession>
<feature type="compositionally biased region" description="Acidic residues" evidence="1">
    <location>
        <begin position="157"/>
        <end position="167"/>
    </location>
</feature>